<evidence type="ECO:0000313" key="3">
    <source>
        <dbReference type="Proteomes" id="UP000485058"/>
    </source>
</evidence>
<name>A0A699Z987_HAELA</name>
<feature type="region of interest" description="Disordered" evidence="1">
    <location>
        <begin position="1"/>
        <end position="23"/>
    </location>
</feature>
<proteinExistence type="predicted"/>
<evidence type="ECO:0000313" key="2">
    <source>
        <dbReference type="EMBL" id="GFH12112.1"/>
    </source>
</evidence>
<accession>A0A699Z987</accession>
<dbReference type="EMBL" id="BLLF01000469">
    <property type="protein sequence ID" value="GFH12112.1"/>
    <property type="molecule type" value="Genomic_DNA"/>
</dbReference>
<gene>
    <name evidence="2" type="ORF">HaLaN_07741</name>
</gene>
<dbReference type="AlphaFoldDB" id="A0A699Z987"/>
<protein>
    <submittedName>
        <fullName evidence="2">Uncharacterized protein</fullName>
    </submittedName>
</protein>
<evidence type="ECO:0000256" key="1">
    <source>
        <dbReference type="SAM" id="MobiDB-lite"/>
    </source>
</evidence>
<dbReference type="Proteomes" id="UP000485058">
    <property type="component" value="Unassembled WGS sequence"/>
</dbReference>
<keyword evidence="3" id="KW-1185">Reference proteome</keyword>
<reference evidence="2 3" key="1">
    <citation type="submission" date="2020-02" db="EMBL/GenBank/DDBJ databases">
        <title>Draft genome sequence of Haematococcus lacustris strain NIES-144.</title>
        <authorList>
            <person name="Morimoto D."/>
            <person name="Nakagawa S."/>
            <person name="Yoshida T."/>
            <person name="Sawayama S."/>
        </authorList>
    </citation>
    <scope>NUCLEOTIDE SEQUENCE [LARGE SCALE GENOMIC DNA]</scope>
    <source>
        <strain evidence="2 3">NIES-144</strain>
    </source>
</reference>
<organism evidence="2 3">
    <name type="scientific">Haematococcus lacustris</name>
    <name type="common">Green alga</name>
    <name type="synonym">Haematococcus pluvialis</name>
    <dbReference type="NCBI Taxonomy" id="44745"/>
    <lineage>
        <taxon>Eukaryota</taxon>
        <taxon>Viridiplantae</taxon>
        <taxon>Chlorophyta</taxon>
        <taxon>core chlorophytes</taxon>
        <taxon>Chlorophyceae</taxon>
        <taxon>CS clade</taxon>
        <taxon>Chlamydomonadales</taxon>
        <taxon>Haematococcaceae</taxon>
        <taxon>Haematococcus</taxon>
    </lineage>
</organism>
<comment type="caution">
    <text evidence="2">The sequence shown here is derived from an EMBL/GenBank/DDBJ whole genome shotgun (WGS) entry which is preliminary data.</text>
</comment>
<sequence length="272" mass="29090">LTSSGTAVRADCEPGGLSAEGSRGKAPELLSLRLGVTTSHFIALRLERPAGVRPLLLQLPWPISSGANEPDGMPLGCYSGGQGLESVKLRSKSGQVWLKLHKAELLALYMNTMSTRQQMVQQAQNILGNGNAESELRESIKTLFVRATEGVRFFAVENMAGQPPLEGCQAELFVLLHLPILEGPDGGPILPITVVDNSPPTAKSDACPNSSMTRPRPPGLLATSVHDMQSTWVRGDRGEQLCPTHVASLSCDAICPCQAKWKGFELMAGLKL</sequence>
<feature type="non-terminal residue" evidence="2">
    <location>
        <position position="1"/>
    </location>
</feature>